<sequence length="613" mass="62825">MTWSLEIHHIDVKASGDSTLIVARDDGVGHAHGATIRTCLIDGGRQKSGPIVDSYLTNNVNGLGTGFGERQLDVIAVTHYDADHLFGITYLLNRGPLATPMIYDDTYIYDQGETSTDDDQYLRYVQAIARRPGRVRVTRNVASDPQPVNKQRGVHQVVPGPVANVRTPPAMFGGGVVVPGNPAIPAPAPLAVPAGAVIAAGTLAHWWHPYWLVGREILWTDEAGEPITELRPGVPPTVTCIAANRYVRDAAGTARFRAGAALAGPEQLKNEKSLAFLVQFGTFRYYIGGDIEHVQEGTIGRYLNPNNTVGGRVHVVKASHHGADTASRPAFIDRMRPETVIISCGTKNQYGHPAAGTIDTLDGIRPAMPGGPPVRKIPHYLTGYQDVNPPVSLSGILGQTAGEPGPPLVARGHVLLEVSAVQSQYDASGLRGAALTATVTEIANATGAAPLPAGLLEDMNDVMIQAGSLVDAIGAVIGSVFAAPPGLGSAAAAAPAIAAGTAVVAGGVAAVVPAVYAAATAAGAPPDAAAVAAAAAGIASFLGTAPAGAVPAAVGQAVHDAALLAGVAAAPAVAAGNNAIVAVTAAVPATGRFTVTYWDRDLHPPQNRTVTAF</sequence>
<dbReference type="InterPro" id="IPR001279">
    <property type="entry name" value="Metallo-B-lactamas"/>
</dbReference>
<proteinExistence type="predicted"/>
<dbReference type="Proteomes" id="UP000199375">
    <property type="component" value="Unassembled WGS sequence"/>
</dbReference>
<organism evidence="2 3">
    <name type="scientific">Micromonospora haikouensis</name>
    <dbReference type="NCBI Taxonomy" id="686309"/>
    <lineage>
        <taxon>Bacteria</taxon>
        <taxon>Bacillati</taxon>
        <taxon>Actinomycetota</taxon>
        <taxon>Actinomycetes</taxon>
        <taxon>Micromonosporales</taxon>
        <taxon>Micromonosporaceae</taxon>
        <taxon>Micromonospora</taxon>
    </lineage>
</organism>
<name>A0A1C4YNS5_9ACTN</name>
<dbReference type="Gene3D" id="3.60.15.10">
    <property type="entry name" value="Ribonuclease Z/Hydroxyacylglutathione hydrolase-like"/>
    <property type="match status" value="1"/>
</dbReference>
<accession>A0A1C4YNS5</accession>
<dbReference type="InterPro" id="IPR036866">
    <property type="entry name" value="RibonucZ/Hydroxyglut_hydro"/>
</dbReference>
<dbReference type="PANTHER" id="PTHR30619:SF1">
    <property type="entry name" value="RECOMBINATION PROTEIN 2"/>
    <property type="match status" value="1"/>
</dbReference>
<dbReference type="SUPFAM" id="SSF56281">
    <property type="entry name" value="Metallo-hydrolase/oxidoreductase"/>
    <property type="match status" value="1"/>
</dbReference>
<dbReference type="PANTHER" id="PTHR30619">
    <property type="entry name" value="DNA INTERNALIZATION/COMPETENCE PROTEIN COMEC/REC2"/>
    <property type="match status" value="1"/>
</dbReference>
<evidence type="ECO:0000313" key="3">
    <source>
        <dbReference type="Proteomes" id="UP000199375"/>
    </source>
</evidence>
<gene>
    <name evidence="2" type="ORF">GA0070558_1572</name>
</gene>
<dbReference type="InterPro" id="IPR052159">
    <property type="entry name" value="Competence_DNA_uptake"/>
</dbReference>
<dbReference type="Pfam" id="PF00753">
    <property type="entry name" value="Lactamase_B"/>
    <property type="match status" value="1"/>
</dbReference>
<reference evidence="2 3" key="1">
    <citation type="submission" date="2016-06" db="EMBL/GenBank/DDBJ databases">
        <authorList>
            <person name="Kjaerup R.B."/>
            <person name="Dalgaard T.S."/>
            <person name="Juul-Madsen H.R."/>
        </authorList>
    </citation>
    <scope>NUCLEOTIDE SEQUENCE [LARGE SCALE GENOMIC DNA]</scope>
    <source>
        <strain evidence="2 3">DSM 45626</strain>
    </source>
</reference>
<dbReference type="EMBL" id="FMCW01000057">
    <property type="protein sequence ID" value="SCF21991.1"/>
    <property type="molecule type" value="Genomic_DNA"/>
</dbReference>
<feature type="domain" description="Metallo-beta-lactamase" evidence="1">
    <location>
        <begin position="57"/>
        <end position="118"/>
    </location>
</feature>
<dbReference type="AlphaFoldDB" id="A0A1C4YNS5"/>
<evidence type="ECO:0000313" key="2">
    <source>
        <dbReference type="EMBL" id="SCF21991.1"/>
    </source>
</evidence>
<protein>
    <submittedName>
        <fullName evidence="2">Metallo-beta-lactamase superfamily protein</fullName>
    </submittedName>
</protein>
<evidence type="ECO:0000259" key="1">
    <source>
        <dbReference type="Pfam" id="PF00753"/>
    </source>
</evidence>